<sequence length="240" mass="24510">MNTALKALCLLALVGFSGCGIDWFPKVTPAPTPNAFSFTSKFGVPLQGQISSNTVTISGFANNSTAGSVSISSGSAFSINGVRATSLTGTVKNKDLVKVYQTASSVLGGTQVSTLTIGTQPGTFTTVTQTMATPTFTASTNPTPPANTTQITTGLLNALDSGGHNIRMSGNTTSFAVTDANNGDVISFTSSTATFPILSLANHHILLRIPSGATGTTSLTVDATTYVIDNTTFAVTTLPQ</sequence>
<name>A0A6V8NHS9_9BACT</name>
<evidence type="ECO:0000313" key="3">
    <source>
        <dbReference type="Proteomes" id="UP000587586"/>
    </source>
</evidence>
<comment type="caution">
    <text evidence="2">The sequence shown here is derived from an EMBL/GenBank/DDBJ whole genome shotgun (WGS) entry which is preliminary data.</text>
</comment>
<dbReference type="RefSeq" id="WP_183363094.1">
    <property type="nucleotide sequence ID" value="NZ_BLXZ01000010.1"/>
</dbReference>
<protein>
    <recommendedName>
        <fullName evidence="4">Lipoprotein</fullName>
    </recommendedName>
</protein>
<feature type="chain" id="PRO_5028262787" description="Lipoprotein" evidence="1">
    <location>
        <begin position="21"/>
        <end position="240"/>
    </location>
</feature>
<accession>A0A6V8NHS9</accession>
<dbReference type="PROSITE" id="PS51257">
    <property type="entry name" value="PROKAR_LIPOPROTEIN"/>
    <property type="match status" value="1"/>
</dbReference>
<feature type="signal peptide" evidence="1">
    <location>
        <begin position="1"/>
        <end position="20"/>
    </location>
</feature>
<keyword evidence="3" id="KW-1185">Reference proteome</keyword>
<evidence type="ECO:0008006" key="4">
    <source>
        <dbReference type="Google" id="ProtNLM"/>
    </source>
</evidence>
<evidence type="ECO:0000313" key="2">
    <source>
        <dbReference type="EMBL" id="GFO70479.1"/>
    </source>
</evidence>
<gene>
    <name evidence="2" type="ORF">GMLC_40580</name>
</gene>
<organism evidence="2 3">
    <name type="scientific">Geomonas limicola</name>
    <dbReference type="NCBI Taxonomy" id="2740186"/>
    <lineage>
        <taxon>Bacteria</taxon>
        <taxon>Pseudomonadati</taxon>
        <taxon>Thermodesulfobacteriota</taxon>
        <taxon>Desulfuromonadia</taxon>
        <taxon>Geobacterales</taxon>
        <taxon>Geobacteraceae</taxon>
        <taxon>Geomonas</taxon>
    </lineage>
</organism>
<keyword evidence="1" id="KW-0732">Signal</keyword>
<reference evidence="3" key="1">
    <citation type="submission" date="2020-06" db="EMBL/GenBank/DDBJ databases">
        <title>Draft genomic sequecing of Geomonas sp. Red745.</title>
        <authorList>
            <person name="Itoh H."/>
            <person name="Xu Z.X."/>
            <person name="Ushijima N."/>
            <person name="Masuda Y."/>
            <person name="Shiratori Y."/>
            <person name="Senoo K."/>
        </authorList>
    </citation>
    <scope>NUCLEOTIDE SEQUENCE [LARGE SCALE GENOMIC DNA]</scope>
    <source>
        <strain evidence="3">Red745</strain>
    </source>
</reference>
<dbReference type="AlphaFoldDB" id="A0A6V8NHS9"/>
<evidence type="ECO:0000256" key="1">
    <source>
        <dbReference type="SAM" id="SignalP"/>
    </source>
</evidence>
<dbReference type="Proteomes" id="UP000587586">
    <property type="component" value="Unassembled WGS sequence"/>
</dbReference>
<proteinExistence type="predicted"/>
<dbReference type="EMBL" id="BLXZ01000010">
    <property type="protein sequence ID" value="GFO70479.1"/>
    <property type="molecule type" value="Genomic_DNA"/>
</dbReference>